<dbReference type="EMBL" id="CAXITT010000004">
    <property type="protein sequence ID" value="CAL1526307.1"/>
    <property type="molecule type" value="Genomic_DNA"/>
</dbReference>
<feature type="compositionally biased region" description="Low complexity" evidence="3">
    <location>
        <begin position="906"/>
        <end position="922"/>
    </location>
</feature>
<feature type="compositionally biased region" description="Pro residues" evidence="3">
    <location>
        <begin position="1311"/>
        <end position="1368"/>
    </location>
</feature>
<dbReference type="InterPro" id="IPR001870">
    <property type="entry name" value="B30.2/SPRY"/>
</dbReference>
<feature type="compositionally biased region" description="Pro residues" evidence="3">
    <location>
        <begin position="1076"/>
        <end position="1085"/>
    </location>
</feature>
<dbReference type="InterPro" id="IPR043136">
    <property type="entry name" value="B30.2/SPRY_sf"/>
</dbReference>
<dbReference type="SUPFAM" id="SSF49899">
    <property type="entry name" value="Concanavalin A-like lectins/glucanases"/>
    <property type="match status" value="1"/>
</dbReference>
<feature type="compositionally biased region" description="Basic and acidic residues" evidence="3">
    <location>
        <begin position="1208"/>
        <end position="1223"/>
    </location>
</feature>
<dbReference type="PROSITE" id="PS50188">
    <property type="entry name" value="B302_SPRY"/>
    <property type="match status" value="1"/>
</dbReference>
<comment type="caution">
    <text evidence="5">The sequence shown here is derived from an EMBL/GenBank/DDBJ whole genome shotgun (WGS) entry which is preliminary data.</text>
</comment>
<reference evidence="5 6" key="1">
    <citation type="submission" date="2024-04" db="EMBL/GenBank/DDBJ databases">
        <authorList>
            <consortium name="Genoscope - CEA"/>
            <person name="William W."/>
        </authorList>
    </citation>
    <scope>NUCLEOTIDE SEQUENCE [LARGE SCALE GENOMIC DNA]</scope>
</reference>
<dbReference type="Pfam" id="PF13671">
    <property type="entry name" value="AAA_33"/>
    <property type="match status" value="1"/>
</dbReference>
<dbReference type="Pfam" id="PF00622">
    <property type="entry name" value="SPRY"/>
    <property type="match status" value="1"/>
</dbReference>
<organism evidence="5 6">
    <name type="scientific">Lymnaea stagnalis</name>
    <name type="common">Great pond snail</name>
    <name type="synonym">Helix stagnalis</name>
    <dbReference type="NCBI Taxonomy" id="6523"/>
    <lineage>
        <taxon>Eukaryota</taxon>
        <taxon>Metazoa</taxon>
        <taxon>Spiralia</taxon>
        <taxon>Lophotrochozoa</taxon>
        <taxon>Mollusca</taxon>
        <taxon>Gastropoda</taxon>
        <taxon>Heterobranchia</taxon>
        <taxon>Euthyneura</taxon>
        <taxon>Panpulmonata</taxon>
        <taxon>Hygrophila</taxon>
        <taxon>Lymnaeoidea</taxon>
        <taxon>Lymnaeidae</taxon>
        <taxon>Lymnaea</taxon>
    </lineage>
</organism>
<dbReference type="InterPro" id="IPR003877">
    <property type="entry name" value="SPRY_dom"/>
</dbReference>
<evidence type="ECO:0000313" key="6">
    <source>
        <dbReference type="Proteomes" id="UP001497497"/>
    </source>
</evidence>
<gene>
    <name evidence="5" type="ORF">GSLYS_00000484001</name>
</gene>
<keyword evidence="6" id="KW-1185">Reference proteome</keyword>
<sequence>MNQYPAGLVPMMMPQQYMVMPGAMQLPPGISGHHPHGALQPAVLHHQQMAAQAAAASHAAGAPVMTSPVVTSAAAFGALGMGHQGMVSISGLPPHMTGVGGPVVSAMGGGMSALHQAMPGGLASPYGALTQLTATSPLPSGLFTQHQQHHHQMQQAQSQHQSQQLHQFQLQQASPSPQQLVTGTVSEFRKKEEEKGRQGQTGNRWQADPELDLDELNLDESLVVLDHFNSDLNLVIDQDGYGGTVLNNPSGFCFTWAGARATYGVCRGKVFYEVHITEHLPTDFGDDHDETDPHIIRVGWSIDSSSFQLGEEPWSFGYGGTGKFSTNNRFTDYAVRFGEGDVIGAMLDLDSRPASISFMKNGTWYGIAAPLHGFPVGSKEMALFPHILSKNCRFKVNYGQMEAWFPPPMGFRYIGHLQLLERVRGMTPPARKSDCEMIMIVGLPGAGKTTWAINMQKNHPEKRYNIIGTDTLIDKMRVMGLPRKRNYAGRWEVLIDKATKCLNKLFTMAAKRRRNYILDQTNVYGSARRRKMKNFTGFYRIGAVIQPADLELERRSKKRTQEDGKVVPESAVLEMKANFSLPEDRDNLFDRIDFIELPKDVVQQLVRQYNQDGKSKPRQDSQQGRFDGNKKSGDQRQPFGSYGSQSYGRSGSYEKSGDNLKREHWYGDQDDPPSKRNKVDPGSALDLLKQQYEEDDRQPTSTQQAVLSARQGWDPSKVKEETSPSVQPAQWPGTGLPPGYPAGLLASHAAAFQPGLLGAPPLPPGVQLAFLPPGMAPAQASELASLGLAAKQEHPGHAVAHAHAQFAQAQAHAAAVQGHVLVDASKLQAGSPYHLVTQATGQSLYGAAPPGYESLGQEASRHAWQQAAEQVQAAHLQAAAAAAAAQHQHAQQQAAAASWQEEILQKAQSKQWQQQQQPEKSSNSWPSDWPVQREERDGDKRGSGSRDLSFNRPDSRDRDRERDRDRDRNRDRESSGYGYSRNKSDRGGYGGSDRRDGASHNRDSGSHHEGSSWNSQNFGSSASDRQDYGSDSGQKSDRQRRRKSKWDQPGEDDGLPSDQMKQEPGSDRSAQSLYSQPPPGFPSPSPFSTASGQSSRSATSESQGGKSSSFDVNFSRPPPPLLGNLKPDFGLSSNTGGSDKISGQNSGDGLLGQGPGPRPLIPGLQGQSSGQFRQRGSFSGQPSFRNHSPGGNESSRSKSSDNSSKSPRKTEQSLTKNDEEPNKRPSPKPLIKPEDKTPEATVEKGTGSGSNNQSRGGPGKPGLFPTPGTPESEGPLKGPAFRPRGPPGLMGRFPGPPNGPPPLGGPGMLGPGPPPPGMGPRPPRGGPMGPRGPPHGGPMGGPPRGPMGGPPRGPMGGPGGPPRGPRGPGPWNQNRPRFGPRGPQGPPRPLFDGPPGRWPRPPR</sequence>
<feature type="compositionally biased region" description="Low complexity" evidence="3">
    <location>
        <begin position="153"/>
        <end position="180"/>
    </location>
</feature>
<proteinExistence type="predicted"/>
<evidence type="ECO:0000256" key="1">
    <source>
        <dbReference type="ARBA" id="ARBA00004123"/>
    </source>
</evidence>
<accession>A0AAV2H186</accession>
<comment type="subcellular location">
    <subcellularLocation>
        <location evidence="1">Nucleus</location>
    </subcellularLocation>
</comment>
<feature type="region of interest" description="Disordered" evidence="3">
    <location>
        <begin position="139"/>
        <end position="208"/>
    </location>
</feature>
<dbReference type="GO" id="GO:0000380">
    <property type="term" value="P:alternative mRNA splicing, via spliceosome"/>
    <property type="evidence" value="ECO:0007669"/>
    <property type="project" value="TreeGrafter"/>
</dbReference>
<feature type="region of interest" description="Disordered" evidence="3">
    <location>
        <begin position="906"/>
        <end position="1403"/>
    </location>
</feature>
<dbReference type="InterPro" id="IPR013320">
    <property type="entry name" value="ConA-like_dom_sf"/>
</dbReference>
<evidence type="ECO:0000256" key="3">
    <source>
        <dbReference type="SAM" id="MobiDB-lite"/>
    </source>
</evidence>
<feature type="compositionally biased region" description="Polar residues" evidence="3">
    <location>
        <begin position="1089"/>
        <end position="1112"/>
    </location>
</feature>
<evidence type="ECO:0000259" key="4">
    <source>
        <dbReference type="PROSITE" id="PS50188"/>
    </source>
</evidence>
<feature type="compositionally biased region" description="Low complexity" evidence="3">
    <location>
        <begin position="640"/>
        <end position="653"/>
    </location>
</feature>
<feature type="compositionally biased region" description="Basic and acidic residues" evidence="3">
    <location>
        <begin position="982"/>
        <end position="1010"/>
    </location>
</feature>
<feature type="compositionally biased region" description="Polar residues" evidence="3">
    <location>
        <begin position="1011"/>
        <end position="1023"/>
    </location>
</feature>
<feature type="compositionally biased region" description="Pro residues" evidence="3">
    <location>
        <begin position="1294"/>
        <end position="1304"/>
    </location>
</feature>
<dbReference type="Proteomes" id="UP001497497">
    <property type="component" value="Unassembled WGS sequence"/>
</dbReference>
<dbReference type="PANTHER" id="PTHR12381">
    <property type="entry name" value="HETEROGENEOUS NUCLEAR RIBONUCLEOPROTEIN U FAMILY MEMBER"/>
    <property type="match status" value="1"/>
</dbReference>
<feature type="compositionally biased region" description="Basic and acidic residues" evidence="3">
    <location>
        <begin position="953"/>
        <end position="974"/>
    </location>
</feature>
<dbReference type="PANTHER" id="PTHR12381:SF56">
    <property type="entry name" value="B30.2_SPRY DOMAIN-CONTAINING PROTEIN-RELATED"/>
    <property type="match status" value="1"/>
</dbReference>
<feature type="domain" description="B30.2/SPRY" evidence="4">
    <location>
        <begin position="203"/>
        <end position="403"/>
    </location>
</feature>
<feature type="compositionally biased region" description="Basic and acidic residues" evidence="3">
    <location>
        <begin position="931"/>
        <end position="944"/>
    </location>
</feature>
<feature type="compositionally biased region" description="Low complexity" evidence="3">
    <location>
        <begin position="1161"/>
        <end position="1181"/>
    </location>
</feature>
<dbReference type="GO" id="GO:0005634">
    <property type="term" value="C:nucleus"/>
    <property type="evidence" value="ECO:0007669"/>
    <property type="project" value="UniProtKB-SubCell"/>
</dbReference>
<evidence type="ECO:0000256" key="2">
    <source>
        <dbReference type="ARBA" id="ARBA00023242"/>
    </source>
</evidence>
<feature type="region of interest" description="Disordered" evidence="3">
    <location>
        <begin position="609"/>
        <end position="735"/>
    </location>
</feature>
<dbReference type="SUPFAM" id="SSF52540">
    <property type="entry name" value="P-loop containing nucleoside triphosphate hydrolases"/>
    <property type="match status" value="1"/>
</dbReference>
<dbReference type="Gene3D" id="2.60.120.920">
    <property type="match status" value="1"/>
</dbReference>
<evidence type="ECO:0000313" key="5">
    <source>
        <dbReference type="EMBL" id="CAL1526307.1"/>
    </source>
</evidence>
<feature type="compositionally biased region" description="Basic and acidic residues" evidence="3">
    <location>
        <begin position="655"/>
        <end position="679"/>
    </location>
</feature>
<feature type="compositionally biased region" description="Basic and acidic residues" evidence="3">
    <location>
        <begin position="1231"/>
        <end position="1242"/>
    </location>
</feature>
<name>A0AAV2H186_LYMST</name>
<dbReference type="GO" id="GO:0003723">
    <property type="term" value="F:RNA binding"/>
    <property type="evidence" value="ECO:0007669"/>
    <property type="project" value="TreeGrafter"/>
</dbReference>
<protein>
    <recommendedName>
        <fullName evidence="4">B30.2/SPRY domain-containing protein</fullName>
    </recommendedName>
</protein>
<feature type="compositionally biased region" description="Basic and acidic residues" evidence="3">
    <location>
        <begin position="187"/>
        <end position="197"/>
    </location>
</feature>
<dbReference type="CDD" id="cd12884">
    <property type="entry name" value="SPRY_hnRNP"/>
    <property type="match status" value="1"/>
</dbReference>
<keyword evidence="2" id="KW-0539">Nucleus</keyword>
<dbReference type="InterPro" id="IPR027417">
    <property type="entry name" value="P-loop_NTPase"/>
</dbReference>
<dbReference type="Gene3D" id="3.40.50.300">
    <property type="entry name" value="P-loop containing nucleotide triphosphate hydrolases"/>
    <property type="match status" value="1"/>
</dbReference>
<dbReference type="InterPro" id="IPR035778">
    <property type="entry name" value="SPRY_hnRNP_U"/>
</dbReference>
<dbReference type="SMART" id="SM00449">
    <property type="entry name" value="SPRY"/>
    <property type="match status" value="1"/>
</dbReference>
<feature type="compositionally biased region" description="Polar residues" evidence="3">
    <location>
        <begin position="1131"/>
        <end position="1145"/>
    </location>
</feature>